<feature type="transmembrane region" description="Helical" evidence="2">
    <location>
        <begin position="93"/>
        <end position="112"/>
    </location>
</feature>
<dbReference type="Pfam" id="PF13435">
    <property type="entry name" value="Cytochrome_C554"/>
    <property type="match status" value="1"/>
</dbReference>
<dbReference type="OrthoDB" id="9814800at2"/>
<keyword evidence="2" id="KW-0472">Membrane</keyword>
<organism evidence="4 5">
    <name type="scientific">Pseudomonas fluorescens</name>
    <dbReference type="NCBI Taxonomy" id="294"/>
    <lineage>
        <taxon>Bacteria</taxon>
        <taxon>Pseudomonadati</taxon>
        <taxon>Pseudomonadota</taxon>
        <taxon>Gammaproteobacteria</taxon>
        <taxon>Pseudomonadales</taxon>
        <taxon>Pseudomonadaceae</taxon>
        <taxon>Pseudomonas</taxon>
    </lineage>
</organism>
<proteinExistence type="predicted"/>
<dbReference type="SUPFAM" id="SSF48695">
    <property type="entry name" value="Multiheme cytochromes"/>
    <property type="match status" value="1"/>
</dbReference>
<evidence type="ECO:0000313" key="4">
    <source>
        <dbReference type="EMBL" id="VVO07589.1"/>
    </source>
</evidence>
<dbReference type="PANTHER" id="PTHR35038">
    <property type="entry name" value="DISSIMILATORY SULFITE REDUCTASE SIRA"/>
    <property type="match status" value="1"/>
</dbReference>
<evidence type="ECO:0000256" key="2">
    <source>
        <dbReference type="SAM" id="Phobius"/>
    </source>
</evidence>
<evidence type="ECO:0000313" key="5">
    <source>
        <dbReference type="Proteomes" id="UP000337909"/>
    </source>
</evidence>
<reference evidence="4 5" key="1">
    <citation type="submission" date="2019-09" db="EMBL/GenBank/DDBJ databases">
        <authorList>
            <person name="Chandra G."/>
            <person name="Truman W A."/>
        </authorList>
    </citation>
    <scope>NUCLEOTIDE SEQUENCE [LARGE SCALE GENOMIC DNA]</scope>
    <source>
        <strain evidence="4">PS691</strain>
    </source>
</reference>
<keyword evidence="2" id="KW-1133">Transmembrane helix</keyword>
<keyword evidence="2" id="KW-0812">Transmembrane</keyword>
<protein>
    <recommendedName>
        <fullName evidence="3">Cytochrome c-552/4 domain-containing protein</fullName>
    </recommendedName>
</protein>
<dbReference type="RefSeq" id="WP_150643068.1">
    <property type="nucleotide sequence ID" value="NZ_CABVHQ010000029.1"/>
</dbReference>
<dbReference type="InterPro" id="IPR051829">
    <property type="entry name" value="Multiheme_Cytochr_ET"/>
</dbReference>
<dbReference type="GO" id="GO:0016491">
    <property type="term" value="F:oxidoreductase activity"/>
    <property type="evidence" value="ECO:0007669"/>
    <property type="project" value="TreeGrafter"/>
</dbReference>
<accession>A0A5E7CR69</accession>
<feature type="domain" description="Cytochrome c-552/4" evidence="3">
    <location>
        <begin position="166"/>
        <end position="252"/>
    </location>
</feature>
<feature type="transmembrane region" description="Helical" evidence="2">
    <location>
        <begin position="44"/>
        <end position="62"/>
    </location>
</feature>
<sequence length="571" mass="62941">MNHPEYRCAQVALNWLIILWTMCAGSYTAAFNVPAGVKLTTVDLSISLATLFMPFFLVHAGLRVNPTCKHAPRPGELLADFVHNPIYLVIRPFVRRFLCFLACLFTITLVAADEPQGNDNQGNEKWLEPARSKLMHVIGGMPFFPHRANTPGNLVLNVKDFDNAQVCGACHTEIYKQWRSSMMSQAWDEPIYRALLKRASSATEGKVDNFCTGCHTPIGLTTGQINSQVNRSSIEDSAKNHPMPGVDCETCHNISARTGLDNGAYVLSPRAHGKPTKFGPRKDAVSPYHDTVYSALHTRSDFCGTCHNVTHPFSSVAVERTYDEWQESSYSLNDITCQSCHMPGFAGKAAIMGPDREQVASHWFSGANATMLKHLGQEAGAKRARDMLARAGEIKFQQLPAAIIPGQYTSVAVRVANVGAGHKLPTGFPEGREMWIDFRVLDASGRELYRLGSIKDGKTEDNTRNFKVHIGDKDGNPLDVEVWNATQILSDNRILPKGYDIGEFSFLVPADAVGPLTLTAELNYWPFSQKLADYLLGKDKLQVEITRMAKVTQSVPLSTSLPAVGSDTAHF</sequence>
<dbReference type="Proteomes" id="UP000337909">
    <property type="component" value="Unassembled WGS sequence"/>
</dbReference>
<dbReference type="InterPro" id="IPR036280">
    <property type="entry name" value="Multihaem_cyt_sf"/>
</dbReference>
<dbReference type="Gene3D" id="1.10.1130.10">
    <property type="entry name" value="Flavocytochrome C3, Chain A"/>
    <property type="match status" value="1"/>
</dbReference>
<feature type="transmembrane region" description="Helical" evidence="2">
    <location>
        <begin position="12"/>
        <end position="32"/>
    </location>
</feature>
<dbReference type="EMBL" id="CABVHQ010000029">
    <property type="protein sequence ID" value="VVO07589.1"/>
    <property type="molecule type" value="Genomic_DNA"/>
</dbReference>
<dbReference type="PANTHER" id="PTHR35038:SF8">
    <property type="entry name" value="C-TYPE POLYHEME CYTOCHROME OMCC"/>
    <property type="match status" value="1"/>
</dbReference>
<name>A0A5E7CR69_PSEFL</name>
<evidence type="ECO:0000259" key="3">
    <source>
        <dbReference type="Pfam" id="PF13435"/>
    </source>
</evidence>
<keyword evidence="1" id="KW-0732">Signal</keyword>
<dbReference type="InterPro" id="IPR023155">
    <property type="entry name" value="Cyt_c-552/4"/>
</dbReference>
<evidence type="ECO:0000256" key="1">
    <source>
        <dbReference type="ARBA" id="ARBA00022729"/>
    </source>
</evidence>
<dbReference type="AlphaFoldDB" id="A0A5E7CR69"/>
<gene>
    <name evidence="4" type="ORF">PS691_03140</name>
</gene>